<dbReference type="Proteomes" id="UP000001683">
    <property type="component" value="Chromosome"/>
</dbReference>
<dbReference type="PANTHER" id="PTHR13929">
    <property type="entry name" value="1,4-DIHYDROXY-2-NAPHTHOATE OCTAPRENYLTRANSFERASE"/>
    <property type="match status" value="1"/>
</dbReference>
<evidence type="ECO:0000256" key="2">
    <source>
        <dbReference type="ARBA" id="ARBA00004863"/>
    </source>
</evidence>
<keyword evidence="10" id="KW-1185">Reference proteome</keyword>
<dbReference type="InterPro" id="IPR044878">
    <property type="entry name" value="UbiA_sf"/>
</dbReference>
<reference evidence="9 10" key="1">
    <citation type="submission" date="2008-04" db="EMBL/GenBank/DDBJ databases">
        <title>Complete sequence of chromosome of Natranaerobius thermophilus JW/NM-WN-LF.</title>
        <authorList>
            <consortium name="US DOE Joint Genome Institute"/>
            <person name="Copeland A."/>
            <person name="Lucas S."/>
            <person name="Lapidus A."/>
            <person name="Glavina del Rio T."/>
            <person name="Dalin E."/>
            <person name="Tice H."/>
            <person name="Bruce D."/>
            <person name="Goodwin L."/>
            <person name="Pitluck S."/>
            <person name="Chertkov O."/>
            <person name="Brettin T."/>
            <person name="Detter J.C."/>
            <person name="Han C."/>
            <person name="Kuske C.R."/>
            <person name="Schmutz J."/>
            <person name="Larimer F."/>
            <person name="Land M."/>
            <person name="Hauser L."/>
            <person name="Kyrpides N."/>
            <person name="Lykidis A."/>
            <person name="Mesbah N.M."/>
            <person name="Wiegel J."/>
        </authorList>
    </citation>
    <scope>NUCLEOTIDE SEQUENCE [LARGE SCALE GENOMIC DNA]</scope>
    <source>
        <strain evidence="10">ATCC BAA-1301 / DSM 18059 / JW/NM-WN-LF</strain>
    </source>
</reference>
<dbReference type="PIRSF" id="PIRSF005355">
    <property type="entry name" value="UBIAD1"/>
    <property type="match status" value="1"/>
</dbReference>
<evidence type="ECO:0000256" key="4">
    <source>
        <dbReference type="ARBA" id="ARBA00022679"/>
    </source>
</evidence>
<accession>B2A1K7</accession>
<evidence type="ECO:0000256" key="3">
    <source>
        <dbReference type="ARBA" id="ARBA00022428"/>
    </source>
</evidence>
<dbReference type="OrthoDB" id="9767568at2"/>
<dbReference type="UniPathway" id="UPA00079"/>
<dbReference type="RefSeq" id="WP_012447622.1">
    <property type="nucleotide sequence ID" value="NC_010718.1"/>
</dbReference>
<dbReference type="GO" id="GO:0009234">
    <property type="term" value="P:menaquinone biosynthetic process"/>
    <property type="evidence" value="ECO:0007669"/>
    <property type="project" value="UniProtKB-UniPathway"/>
</dbReference>
<feature type="transmembrane region" description="Helical" evidence="8">
    <location>
        <begin position="143"/>
        <end position="163"/>
    </location>
</feature>
<dbReference type="GO" id="GO:0042371">
    <property type="term" value="P:vitamin K biosynthetic process"/>
    <property type="evidence" value="ECO:0007669"/>
    <property type="project" value="TreeGrafter"/>
</dbReference>
<feature type="transmembrane region" description="Helical" evidence="8">
    <location>
        <begin position="12"/>
        <end position="30"/>
    </location>
</feature>
<evidence type="ECO:0000256" key="7">
    <source>
        <dbReference type="ARBA" id="ARBA00023136"/>
    </source>
</evidence>
<dbReference type="InParanoid" id="B2A1K7"/>
<name>B2A1K7_NATTJ</name>
<evidence type="ECO:0000256" key="6">
    <source>
        <dbReference type="ARBA" id="ARBA00022989"/>
    </source>
</evidence>
<dbReference type="CDD" id="cd13962">
    <property type="entry name" value="PT_UbiA_UBIAD1"/>
    <property type="match status" value="1"/>
</dbReference>
<feature type="transmembrane region" description="Helical" evidence="8">
    <location>
        <begin position="114"/>
        <end position="131"/>
    </location>
</feature>
<keyword evidence="5 8" id="KW-0812">Transmembrane</keyword>
<evidence type="ECO:0000313" key="9">
    <source>
        <dbReference type="EMBL" id="ACB84747.1"/>
    </source>
</evidence>
<feature type="transmembrane region" description="Helical" evidence="8">
    <location>
        <begin position="88"/>
        <end position="108"/>
    </location>
</feature>
<evidence type="ECO:0000256" key="5">
    <source>
        <dbReference type="ARBA" id="ARBA00022692"/>
    </source>
</evidence>
<dbReference type="FunCoup" id="B2A1K7">
    <property type="interactions" value="343"/>
</dbReference>
<keyword evidence="6 8" id="KW-1133">Transmembrane helix</keyword>
<comment type="subcellular location">
    <subcellularLocation>
        <location evidence="1">Membrane</location>
        <topology evidence="1">Multi-pass membrane protein</topology>
    </subcellularLocation>
</comment>
<dbReference type="Gene3D" id="1.10.357.140">
    <property type="entry name" value="UbiA prenyltransferase"/>
    <property type="match status" value="1"/>
</dbReference>
<gene>
    <name evidence="9" type="ordered locus">Nther_1164</name>
</gene>
<keyword evidence="7 8" id="KW-0472">Membrane</keyword>
<sequence length="289" mass="32239">MKSTLYFRALRPFSFPTSIIPITIGTFWEIGSGVNWPIYLITLLCGIAIHGGTNLTNDYYDFIRGVDTVNSFGSSKLLPLQIIPPRNILIFAVMSFSFAFILSLILGILTSYKVTVIAVIGILAGYFYTGFPLQLKYRALGPVLVFLMMGPLLVKAGGLTQLGYSDWDLILISIPIACLVSIILQANDLRDKRWDKRSGVTTFAILFGYSMACKIFTITGLVAFLLIPIFVSQGLLPYFTMITWLLLPKFFAVNRKIYKGTSSLMLNIDIEMTKLYSLFGVIIIFSILI</sequence>
<dbReference type="GO" id="GO:0016020">
    <property type="term" value="C:membrane"/>
    <property type="evidence" value="ECO:0007669"/>
    <property type="project" value="UniProtKB-SubCell"/>
</dbReference>
<evidence type="ECO:0000256" key="8">
    <source>
        <dbReference type="SAM" id="Phobius"/>
    </source>
</evidence>
<feature type="transmembrane region" description="Helical" evidence="8">
    <location>
        <begin position="199"/>
        <end position="229"/>
    </location>
</feature>
<dbReference type="Pfam" id="PF01040">
    <property type="entry name" value="UbiA"/>
    <property type="match status" value="1"/>
</dbReference>
<keyword evidence="3" id="KW-0474">Menaquinone biosynthesis</keyword>
<comment type="pathway">
    <text evidence="2">Quinol/quinone metabolism; menaquinone biosynthesis.</text>
</comment>
<dbReference type="AlphaFoldDB" id="B2A1K7"/>
<organism evidence="9 10">
    <name type="scientific">Natranaerobius thermophilus (strain ATCC BAA-1301 / DSM 18059 / JW/NM-WN-LF)</name>
    <dbReference type="NCBI Taxonomy" id="457570"/>
    <lineage>
        <taxon>Bacteria</taxon>
        <taxon>Bacillati</taxon>
        <taxon>Bacillota</taxon>
        <taxon>Clostridia</taxon>
        <taxon>Natranaerobiales</taxon>
        <taxon>Natranaerobiaceae</taxon>
        <taxon>Natranaerobius</taxon>
    </lineage>
</organism>
<dbReference type="KEGG" id="nth:Nther_1164"/>
<reference evidence="9 10" key="2">
    <citation type="journal article" date="2011" name="J. Bacteriol.">
        <title>Complete genome sequence of the anaerobic, halophilic alkalithermophile Natranaerobius thermophilus JW/NM-WN-LF.</title>
        <authorList>
            <person name="Zhao B."/>
            <person name="Mesbah N.M."/>
            <person name="Dalin E."/>
            <person name="Goodwin L."/>
            <person name="Nolan M."/>
            <person name="Pitluck S."/>
            <person name="Chertkov O."/>
            <person name="Brettin T.S."/>
            <person name="Han J."/>
            <person name="Larimer F.W."/>
            <person name="Land M.L."/>
            <person name="Hauser L."/>
            <person name="Kyrpides N."/>
            <person name="Wiegel J."/>
        </authorList>
    </citation>
    <scope>NUCLEOTIDE SEQUENCE [LARGE SCALE GENOMIC DNA]</scope>
    <source>
        <strain evidence="10">ATCC BAA-1301 / DSM 18059 / JW/NM-WN-LF</strain>
    </source>
</reference>
<protein>
    <submittedName>
        <fullName evidence="9">UbiA prenyltransferase</fullName>
    </submittedName>
</protein>
<dbReference type="STRING" id="457570.Nther_1164"/>
<proteinExistence type="predicted"/>
<feature type="transmembrane region" description="Helical" evidence="8">
    <location>
        <begin position="169"/>
        <end position="187"/>
    </location>
</feature>
<dbReference type="HOGENOM" id="CLU_043611_0_2_9"/>
<feature type="transmembrane region" description="Helical" evidence="8">
    <location>
        <begin position="36"/>
        <end position="55"/>
    </location>
</feature>
<feature type="transmembrane region" description="Helical" evidence="8">
    <location>
        <begin position="264"/>
        <end position="288"/>
    </location>
</feature>
<dbReference type="PANTHER" id="PTHR13929:SF0">
    <property type="entry name" value="UBIA PRENYLTRANSFERASE DOMAIN-CONTAINING PROTEIN 1"/>
    <property type="match status" value="1"/>
</dbReference>
<dbReference type="InterPro" id="IPR026046">
    <property type="entry name" value="UBIAD1"/>
</dbReference>
<dbReference type="eggNOG" id="COG1575">
    <property type="taxonomic scope" value="Bacteria"/>
</dbReference>
<dbReference type="InterPro" id="IPR000537">
    <property type="entry name" value="UbiA_prenyltransferase"/>
</dbReference>
<evidence type="ECO:0000313" key="10">
    <source>
        <dbReference type="Proteomes" id="UP000001683"/>
    </source>
</evidence>
<keyword evidence="4 9" id="KW-0808">Transferase</keyword>
<dbReference type="GO" id="GO:0004659">
    <property type="term" value="F:prenyltransferase activity"/>
    <property type="evidence" value="ECO:0007669"/>
    <property type="project" value="InterPro"/>
</dbReference>
<dbReference type="EMBL" id="CP001034">
    <property type="protein sequence ID" value="ACB84747.1"/>
    <property type="molecule type" value="Genomic_DNA"/>
</dbReference>
<feature type="transmembrane region" description="Helical" evidence="8">
    <location>
        <begin position="235"/>
        <end position="252"/>
    </location>
</feature>
<evidence type="ECO:0000256" key="1">
    <source>
        <dbReference type="ARBA" id="ARBA00004141"/>
    </source>
</evidence>